<reference evidence="3" key="1">
    <citation type="journal article" date="2021" name="BMC Genomics">
        <title>Chromosome-level genome assembly and manually-curated proteome of model necrotroph Parastagonospora nodorum Sn15 reveals a genome-wide trove of candidate effector homologs, and redundancy of virulence-related functions within an accessory chromosome.</title>
        <authorList>
            <person name="Bertazzoni S."/>
            <person name="Jones D.A.B."/>
            <person name="Phan H.T."/>
            <person name="Tan K.-C."/>
            <person name="Hane J.K."/>
        </authorList>
    </citation>
    <scope>NUCLEOTIDE SEQUENCE [LARGE SCALE GENOMIC DNA]</scope>
    <source>
        <strain evidence="3">SN15 / ATCC MYA-4574 / FGSC 10173)</strain>
    </source>
</reference>
<dbReference type="RefSeq" id="XP_001802951.1">
    <property type="nucleotide sequence ID" value="XM_001802899.1"/>
</dbReference>
<keyword evidence="3" id="KW-1185">Reference proteome</keyword>
<dbReference type="AlphaFoldDB" id="A0A7U2NQK4"/>
<protein>
    <submittedName>
        <fullName evidence="2">Uncharacterized protein</fullName>
    </submittedName>
</protein>
<feature type="compositionally biased region" description="Acidic residues" evidence="1">
    <location>
        <begin position="208"/>
        <end position="236"/>
    </location>
</feature>
<sequence length="457" mass="49961">MATDMVDSLLMSLPLELRHKCFEYAAVGDTKPKNLLRHWFEKKEVKELVATTVAANPTGPAPTVVYQQEHDEEDSDVPQPDEDEEEQDGEDDEDGDGEDDEGEDGEDDESEDDNEEENQDGDGDGDGMADQAQAIQFAITQALTQAQYAVLPPPPASAAPTTTQPQTQTQHVSADDQANAPELNADEEEVGVAADGANAPAANITEEGSQDADGDETMTEEDQDGEEDAEDDGEADEAAHGGGGSAAAPQQPIPPPPVPVVAPARKWRHIPNFMRLTHCPPPVQLLLASKQLNNEAKNWFYDVAVLRINATGSFAHTSFFEEAFDQITEAAFSPMENVRKVEVLFSWDTTWLRADTTGCAEAIFPALLRQRSEFVHKILSQAPDLKDVIIHWHDSAEDNESANFMLDVLAPFHSLNAHLAIKEHYIAVNAKPNSRSIAGQRRVEFQAIMDAGLDRLF</sequence>
<name>A0A7U2NQK4_PHANO</name>
<feature type="compositionally biased region" description="Pro residues" evidence="1">
    <location>
        <begin position="251"/>
        <end position="260"/>
    </location>
</feature>
<dbReference type="VEuPathDB" id="FungiDB:JI435_127310"/>
<feature type="region of interest" description="Disordered" evidence="1">
    <location>
        <begin position="51"/>
        <end position="261"/>
    </location>
</feature>
<dbReference type="EMBL" id="CP069043">
    <property type="protein sequence ID" value="QRD06855.1"/>
    <property type="molecule type" value="Genomic_DNA"/>
</dbReference>
<dbReference type="KEGG" id="pno:SNOG_12731"/>
<accession>A0A7U2NQK4</accession>
<feature type="compositionally biased region" description="Acidic residues" evidence="1">
    <location>
        <begin position="70"/>
        <end position="127"/>
    </location>
</feature>
<dbReference type="OMA" id="FVWDSAW"/>
<evidence type="ECO:0000256" key="1">
    <source>
        <dbReference type="SAM" id="MobiDB-lite"/>
    </source>
</evidence>
<feature type="compositionally biased region" description="Low complexity" evidence="1">
    <location>
        <begin position="191"/>
        <end position="203"/>
    </location>
</feature>
<organism evidence="2 3">
    <name type="scientific">Phaeosphaeria nodorum (strain SN15 / ATCC MYA-4574 / FGSC 10173)</name>
    <name type="common">Glume blotch fungus</name>
    <name type="synonym">Parastagonospora nodorum</name>
    <dbReference type="NCBI Taxonomy" id="321614"/>
    <lineage>
        <taxon>Eukaryota</taxon>
        <taxon>Fungi</taxon>
        <taxon>Dikarya</taxon>
        <taxon>Ascomycota</taxon>
        <taxon>Pezizomycotina</taxon>
        <taxon>Dothideomycetes</taxon>
        <taxon>Pleosporomycetidae</taxon>
        <taxon>Pleosporales</taxon>
        <taxon>Pleosporineae</taxon>
        <taxon>Phaeosphaeriaceae</taxon>
        <taxon>Parastagonospora</taxon>
    </lineage>
</organism>
<evidence type="ECO:0000313" key="3">
    <source>
        <dbReference type="Proteomes" id="UP000663193"/>
    </source>
</evidence>
<dbReference type="Proteomes" id="UP000663193">
    <property type="component" value="Chromosome 21"/>
</dbReference>
<evidence type="ECO:0000313" key="2">
    <source>
        <dbReference type="EMBL" id="QRD06855.1"/>
    </source>
</evidence>
<gene>
    <name evidence="2" type="ORF">JI435_127310</name>
</gene>
<feature type="compositionally biased region" description="Low complexity" evidence="1">
    <location>
        <begin position="158"/>
        <end position="170"/>
    </location>
</feature>
<dbReference type="OrthoDB" id="3795483at2759"/>
<proteinExistence type="predicted"/>
<feature type="compositionally biased region" description="Low complexity" evidence="1">
    <location>
        <begin position="129"/>
        <end position="147"/>
    </location>
</feature>